<dbReference type="RefSeq" id="WP_108114885.1">
    <property type="nucleotide sequence ID" value="NZ_QBKT01000004.1"/>
</dbReference>
<dbReference type="OrthoDB" id="1438796at2"/>
<gene>
    <name evidence="1" type="ORF">C8N46_104316</name>
</gene>
<evidence type="ECO:0008006" key="3">
    <source>
        <dbReference type="Google" id="ProtNLM"/>
    </source>
</evidence>
<comment type="caution">
    <text evidence="1">The sequence shown here is derived from an EMBL/GenBank/DDBJ whole genome shotgun (WGS) entry which is preliminary data.</text>
</comment>
<dbReference type="EMBL" id="QBKT01000004">
    <property type="protein sequence ID" value="PTX61672.1"/>
    <property type="molecule type" value="Genomic_DNA"/>
</dbReference>
<reference evidence="1 2" key="1">
    <citation type="submission" date="2018-04" db="EMBL/GenBank/DDBJ databases">
        <title>Genomic Encyclopedia of Archaeal and Bacterial Type Strains, Phase II (KMG-II): from individual species to whole genera.</title>
        <authorList>
            <person name="Goeker M."/>
        </authorList>
    </citation>
    <scope>NUCLEOTIDE SEQUENCE [LARGE SCALE GENOMIC DNA]</scope>
    <source>
        <strain evidence="1 2">DSM 25731</strain>
    </source>
</reference>
<evidence type="ECO:0000313" key="2">
    <source>
        <dbReference type="Proteomes" id="UP000244090"/>
    </source>
</evidence>
<dbReference type="AlphaFoldDB" id="A0A2T6C026"/>
<name>A0A2T6C026_9FLAO</name>
<evidence type="ECO:0000313" key="1">
    <source>
        <dbReference type="EMBL" id="PTX61672.1"/>
    </source>
</evidence>
<sequence>MKRFSIVLVVIFSVLLSACNFMRKQVTADGSRNVTIQNTTHAIEYWLGSQPEADDKDSYHLYIKRDSLADFKRVVANMFQTEYDAATVQAVTIYTDTIFNEQDVTLAPTNISGVQIHFIEDSHLKTNVYKTAGDLQKIDALYSFVDYFSPKDVYDTSKIFKTDTNSVFIFVNADITSKYETGKSNYDKNLADYKLQNN</sequence>
<proteinExistence type="predicted"/>
<protein>
    <recommendedName>
        <fullName evidence="3">Lipoprotein</fullName>
    </recommendedName>
</protein>
<organism evidence="1 2">
    <name type="scientific">Kordia periserrulae</name>
    <dbReference type="NCBI Taxonomy" id="701523"/>
    <lineage>
        <taxon>Bacteria</taxon>
        <taxon>Pseudomonadati</taxon>
        <taxon>Bacteroidota</taxon>
        <taxon>Flavobacteriia</taxon>
        <taxon>Flavobacteriales</taxon>
        <taxon>Flavobacteriaceae</taxon>
        <taxon>Kordia</taxon>
    </lineage>
</organism>
<accession>A0A2T6C026</accession>
<keyword evidence="2" id="KW-1185">Reference proteome</keyword>
<dbReference type="PROSITE" id="PS51257">
    <property type="entry name" value="PROKAR_LIPOPROTEIN"/>
    <property type="match status" value="1"/>
</dbReference>
<dbReference type="Proteomes" id="UP000244090">
    <property type="component" value="Unassembled WGS sequence"/>
</dbReference>